<organism evidence="1 2">
    <name type="scientific">Floridaenema aerugineum BLCC-F46</name>
    <dbReference type="NCBI Taxonomy" id="3153654"/>
    <lineage>
        <taxon>Bacteria</taxon>
        <taxon>Bacillati</taxon>
        <taxon>Cyanobacteriota</taxon>
        <taxon>Cyanophyceae</taxon>
        <taxon>Oscillatoriophycideae</taxon>
        <taxon>Aerosakkonematales</taxon>
        <taxon>Aerosakkonemataceae</taxon>
        <taxon>Floridanema</taxon>
        <taxon>Floridanema aerugineum</taxon>
    </lineage>
</organism>
<dbReference type="Gene3D" id="3.40.50.2300">
    <property type="match status" value="2"/>
</dbReference>
<reference evidence="1 2" key="1">
    <citation type="submission" date="2024-09" db="EMBL/GenBank/DDBJ databases">
        <title>Floridaenema gen nov. (Aerosakkonemataceae, Aerosakkonematales ord. nov., Cyanobacteria) from benthic tropical and subtropical fresh waters, with the description of four new species.</title>
        <authorList>
            <person name="Moretto J.A."/>
            <person name="Berthold D.E."/>
            <person name="Lefler F.W."/>
            <person name="Huang I.-S."/>
            <person name="Laughinghouse H. IV."/>
        </authorList>
    </citation>
    <scope>NUCLEOTIDE SEQUENCE [LARGE SCALE GENOMIC DNA]</scope>
    <source>
        <strain evidence="1 2">BLCC-F46</strain>
    </source>
</reference>
<keyword evidence="2" id="KW-1185">Reference proteome</keyword>
<name>A0ABV4WYM7_9CYAN</name>
<dbReference type="PANTHER" id="PTHR30483">
    <property type="entry name" value="LEUCINE-SPECIFIC-BINDING PROTEIN"/>
    <property type="match status" value="1"/>
</dbReference>
<dbReference type="PANTHER" id="PTHR30483:SF6">
    <property type="entry name" value="PERIPLASMIC BINDING PROTEIN OF ABC TRANSPORTER FOR NATURAL AMINO ACIDS"/>
    <property type="match status" value="1"/>
</dbReference>
<dbReference type="EMBL" id="JBHFNQ010000005">
    <property type="protein sequence ID" value="MFB2875322.1"/>
    <property type="molecule type" value="Genomic_DNA"/>
</dbReference>
<evidence type="ECO:0000313" key="2">
    <source>
        <dbReference type="Proteomes" id="UP001576774"/>
    </source>
</evidence>
<evidence type="ECO:0008006" key="3">
    <source>
        <dbReference type="Google" id="ProtNLM"/>
    </source>
</evidence>
<gene>
    <name evidence="1" type="ORF">ACE1CC_00365</name>
</gene>
<proteinExistence type="predicted"/>
<dbReference type="InterPro" id="IPR028082">
    <property type="entry name" value="Peripla_BP_I"/>
</dbReference>
<dbReference type="SUPFAM" id="SSF53822">
    <property type="entry name" value="Periplasmic binding protein-like I"/>
    <property type="match status" value="1"/>
</dbReference>
<sequence>MREEYQQIIDRLNINIELFLERLAAVSTKKQLSELDKRIICQSLLGRNPKRIAEICNEDKQTIRDRLYRYIYPKIEEIIPPEQPTKEGYWTLILNFLLNSANGYKLNQTFQLNSDNFQGSFGRQTFLHPPNQEVARSQIAGTKLYQQGLYYQALICFVEAWEKEKETSATGNPEILIYLNNCLIECQQNRIKENNIKVYKLAVVVPFYHNQGRVAAEILRGIAQIQFQVNLQSLGADYLKKSQLLGDIIPSSFSPLKNLRSQIVWQILIVNDPNNLYDPYNQTAEGLENLASQLNLVAVIGHYSSEMTKKALNFYAKKGLLLVNSSSTSDEFSTLPIEQKLSFFRLTTPDRINAKQLVNYLSHNCLNGNPAKAAIIYNKNSSYSTSYKIAVEQQIVEHKGKFKLLQECRCLSEDYYKIRDYMEEIKQQNVDIIILIPDGGIEPNSLNNTASISRLSLQNCLIAGSATFYQENVLHWQDGLVNFNQSQIIACIPWHWNSQNNGCNSSNSLAQYFCQIGTELWGEENLTWRSATAFDSVFIILRVLELHHLQNHQLLINSQSLLEQMDRYFKRQKNVEMGVTGRIEFAENGDRINPPAEIVSVKWNEQKRRWKWEHLKSM</sequence>
<accession>A0ABV4WYM7</accession>
<dbReference type="RefSeq" id="WP_413268488.1">
    <property type="nucleotide sequence ID" value="NZ_JBHFNQ010000005.1"/>
</dbReference>
<dbReference type="InterPro" id="IPR051010">
    <property type="entry name" value="BCAA_transport"/>
</dbReference>
<comment type="caution">
    <text evidence="1">The sequence shown here is derived from an EMBL/GenBank/DDBJ whole genome shotgun (WGS) entry which is preliminary data.</text>
</comment>
<protein>
    <recommendedName>
        <fullName evidence="3">Leucine-binding protein domain-containing protein</fullName>
    </recommendedName>
</protein>
<evidence type="ECO:0000313" key="1">
    <source>
        <dbReference type="EMBL" id="MFB2875322.1"/>
    </source>
</evidence>
<dbReference type="CDD" id="cd06268">
    <property type="entry name" value="PBP1_ABC_transporter_LIVBP-like"/>
    <property type="match status" value="1"/>
</dbReference>
<dbReference type="Proteomes" id="UP001576774">
    <property type="component" value="Unassembled WGS sequence"/>
</dbReference>